<feature type="compositionally biased region" description="Polar residues" evidence="5">
    <location>
        <begin position="723"/>
        <end position="738"/>
    </location>
</feature>
<feature type="compositionally biased region" description="Basic and acidic residues" evidence="5">
    <location>
        <begin position="1028"/>
        <end position="1082"/>
    </location>
</feature>
<dbReference type="Pfam" id="PF00855">
    <property type="entry name" value="PWWP"/>
    <property type="match status" value="1"/>
</dbReference>
<dbReference type="InterPro" id="IPR013087">
    <property type="entry name" value="Znf_C2H2_type"/>
</dbReference>
<evidence type="ECO:0000256" key="2">
    <source>
        <dbReference type="ARBA" id="ARBA00005309"/>
    </source>
</evidence>
<feature type="compositionally biased region" description="Basic and acidic residues" evidence="5">
    <location>
        <begin position="1378"/>
        <end position="1389"/>
    </location>
</feature>
<name>A0AA88LV80_TACVA</name>
<evidence type="ECO:0000256" key="5">
    <source>
        <dbReference type="SAM" id="MobiDB-lite"/>
    </source>
</evidence>
<dbReference type="PROSITE" id="PS00028">
    <property type="entry name" value="ZINC_FINGER_C2H2_1"/>
    <property type="match status" value="1"/>
</dbReference>
<comment type="subcellular location">
    <subcellularLocation>
        <location evidence="1">Nucleus</location>
    </subcellularLocation>
</comment>
<feature type="region of interest" description="Disordered" evidence="5">
    <location>
        <begin position="417"/>
        <end position="510"/>
    </location>
</feature>
<reference evidence="8" key="1">
    <citation type="submission" date="2023-08" db="EMBL/GenBank/DDBJ databases">
        <title>Pelteobagrus vachellii genome.</title>
        <authorList>
            <person name="Liu H."/>
        </authorList>
    </citation>
    <scope>NUCLEOTIDE SEQUENCE</scope>
    <source>
        <strain evidence="8">PRFRI_2022a</strain>
        <tissue evidence="8">Muscle</tissue>
    </source>
</reference>
<feature type="region of interest" description="Disordered" evidence="5">
    <location>
        <begin position="676"/>
        <end position="773"/>
    </location>
</feature>
<feature type="compositionally biased region" description="Basic and acidic residues" evidence="5">
    <location>
        <begin position="569"/>
        <end position="583"/>
    </location>
</feature>
<dbReference type="PANTHER" id="PTHR15021:SF0">
    <property type="entry name" value="DISCO-RELATED, ISOFORM A-RELATED"/>
    <property type="match status" value="1"/>
</dbReference>
<comment type="similarity">
    <text evidence="2">Belongs to the HDGF family.</text>
</comment>
<evidence type="ECO:0000256" key="4">
    <source>
        <dbReference type="PROSITE-ProRule" id="PRU00042"/>
    </source>
</evidence>
<feature type="compositionally biased region" description="Basic and acidic residues" evidence="5">
    <location>
        <begin position="1329"/>
        <end position="1353"/>
    </location>
</feature>
<keyword evidence="3" id="KW-0175">Coiled coil</keyword>
<keyword evidence="9" id="KW-1185">Reference proteome</keyword>
<evidence type="ECO:0000259" key="7">
    <source>
        <dbReference type="PROSITE" id="PS50812"/>
    </source>
</evidence>
<proteinExistence type="inferred from homology"/>
<dbReference type="InterPro" id="IPR021567">
    <property type="entry name" value="LEDGF_IBD"/>
</dbReference>
<feature type="compositionally biased region" description="Polar residues" evidence="5">
    <location>
        <begin position="1355"/>
        <end position="1366"/>
    </location>
</feature>
<dbReference type="EMBL" id="JAVHJS010000020">
    <property type="protein sequence ID" value="KAK2824825.1"/>
    <property type="molecule type" value="Genomic_DNA"/>
</dbReference>
<evidence type="ECO:0000259" key="6">
    <source>
        <dbReference type="PROSITE" id="PS50157"/>
    </source>
</evidence>
<feature type="region of interest" description="Disordered" evidence="5">
    <location>
        <begin position="569"/>
        <end position="589"/>
    </location>
</feature>
<feature type="domain" description="C2H2-type" evidence="6">
    <location>
        <begin position="283"/>
        <end position="311"/>
    </location>
</feature>
<dbReference type="Proteomes" id="UP001187315">
    <property type="component" value="Unassembled WGS sequence"/>
</dbReference>
<dbReference type="Gene3D" id="2.30.30.140">
    <property type="match status" value="1"/>
</dbReference>
<dbReference type="InterPro" id="IPR035441">
    <property type="entry name" value="TFIIS/LEDGF_dom_sf"/>
</dbReference>
<gene>
    <name evidence="8" type="ORF">Q7C36_018752</name>
</gene>
<dbReference type="GO" id="GO:0008270">
    <property type="term" value="F:zinc ion binding"/>
    <property type="evidence" value="ECO:0007669"/>
    <property type="project" value="UniProtKB-KW"/>
</dbReference>
<evidence type="ECO:0000313" key="9">
    <source>
        <dbReference type="Proteomes" id="UP001187315"/>
    </source>
</evidence>
<dbReference type="PROSITE" id="PS50157">
    <property type="entry name" value="ZINC_FINGER_C2H2_2"/>
    <property type="match status" value="1"/>
</dbReference>
<feature type="domain" description="PWWP" evidence="7">
    <location>
        <begin position="338"/>
        <end position="393"/>
    </location>
</feature>
<dbReference type="SUPFAM" id="SSF140576">
    <property type="entry name" value="HIV integrase-binding domain"/>
    <property type="match status" value="1"/>
</dbReference>
<protein>
    <submittedName>
        <fullName evidence="8">Uncharacterized protein</fullName>
    </submittedName>
</protein>
<organism evidence="8 9">
    <name type="scientific">Tachysurus vachellii</name>
    <name type="common">Darkbarbel catfish</name>
    <name type="synonym">Pelteobagrus vachellii</name>
    <dbReference type="NCBI Taxonomy" id="175792"/>
    <lineage>
        <taxon>Eukaryota</taxon>
        <taxon>Metazoa</taxon>
        <taxon>Chordata</taxon>
        <taxon>Craniata</taxon>
        <taxon>Vertebrata</taxon>
        <taxon>Euteleostomi</taxon>
        <taxon>Actinopterygii</taxon>
        <taxon>Neopterygii</taxon>
        <taxon>Teleostei</taxon>
        <taxon>Ostariophysi</taxon>
        <taxon>Siluriformes</taxon>
        <taxon>Bagridae</taxon>
        <taxon>Tachysurus</taxon>
    </lineage>
</organism>
<dbReference type="CDD" id="cd05834">
    <property type="entry name" value="PWWP_HRP"/>
    <property type="match status" value="1"/>
</dbReference>
<dbReference type="PANTHER" id="PTHR15021">
    <property type="entry name" value="DISCONNECTED-RELATED"/>
    <property type="match status" value="1"/>
</dbReference>
<dbReference type="SUPFAM" id="SSF63748">
    <property type="entry name" value="Tudor/PWWP/MBT"/>
    <property type="match status" value="1"/>
</dbReference>
<comment type="caution">
    <text evidence="8">The sequence shown here is derived from an EMBL/GenBank/DDBJ whole genome shotgun (WGS) entry which is preliminary data.</text>
</comment>
<feature type="compositionally biased region" description="Polar residues" evidence="5">
    <location>
        <begin position="485"/>
        <end position="500"/>
    </location>
</feature>
<evidence type="ECO:0000256" key="1">
    <source>
        <dbReference type="ARBA" id="ARBA00004123"/>
    </source>
</evidence>
<dbReference type="Gene3D" id="1.20.930.10">
    <property type="entry name" value="Conserved domain common to transcription factors TFIIS, elongin A, CRSP70"/>
    <property type="match status" value="1"/>
</dbReference>
<dbReference type="SMART" id="SM00293">
    <property type="entry name" value="PWWP"/>
    <property type="match status" value="1"/>
</dbReference>
<dbReference type="Pfam" id="PF11467">
    <property type="entry name" value="LEDGF"/>
    <property type="match status" value="1"/>
</dbReference>
<sequence length="1560" mass="178280">MTLFILGKTGQVLRCTDTNCSCECFLPEPFDLRSCERCKHGWVMHALSKLSVCSDQVEVVHSGVVCDLSALILFSTHAFPIRMKILLDRLFSVLTHQHVLNILHTHSWTLHDYVRGYKLQDSSGKVLDVWVIMTPQDESVTLHQFLRFGETKSIAELMISQHSRLLLSPNVSTSTPHRLVLNTGQSLQMDGINRGQRSPGSSHLGNLSGGIEECCESSSSCLRKIPLESTCTLQRDQGIKLGDNAEAPAAIAANPLIRGGEGRKHREVGDRRSCLSSVRKSRVSCGLCGKSFYDRGTLKIHYNAVHLKIKHRCTVEGCGIAVESCKMKCVSLHHDFSPGDVVFAKMKGYPFWPARIAVGKAPRNKIPIFFYGTHQTTTLVSKDIVHYWPNKEKYGKPIKRGGFQLAMWEIENDPGVGLKGQKKADMVRKVKEMRRKARTTEKKKTQKKNEASSPPIDATLLKNDKTPVKDSSTLEKTSTSETPTRRQTPSQKEKGTSATLVSKKATTQSKKLTTSKKVILAKKAIIAKTSSAVKKKDAVRKKIISKAKMAKAKKTTRTKLKIKQSFIRVKEIKPNRERPETRPRTSKGWVKVTDPQLQNPEARPRTSKGWVKVTDPQLQNPVARPRTSKGWVKVTDPQLQNPVARPRTSKGWVKVTDLQLQNSKTLPQNAKRWVKVTEPQLQNPETRTRRSMGWVKVEDPQLPNPETRPRKSKGWVKVADPPLQNSETQPRNPETQPKNARGLRKHSVPHIQNPDARLRTQQTRPQTTETLPRHSRGWVKITDAQLQTPEPRLRTSDTQHRNFKGWVKVTDPPLKTRESRLRNSKGWVQSTGLQLQNTEIQLQTPEIQLQTFETRLQRPETQLQNTNTLVKVTEQQLQAPETSLSTSETSIQTSEPWPQSQEACLKTPETQLGDPDIQSSVTEMQVQPSEPRLQNPDVQILKPKTWLRVTVPRLQSSETLLRKPEIRLQNLQVSPLRCKDLPSELQDDSPVAPQVATHESIGDPGATPLKPQLITPGEPQGAALPEVTTRKREAESEGEKRVLRRRTEEQKDTKGKAQKKETEKKQTNDEWKDRERQRKEEEIIPAVNVSSPAASKRKRQEENLCLLEAEISEAGKRKRQEADKGGQRVLRRRTEEQKGKRDAEEKKEKNSPEVEWKAGEKVGGREYMEEKRKREEDEKKRVEEMGERKKKQKNDDGVEKVSKNKREDAIEKNKKGEQGTEQKIMEKKKQGNKDSVENGTEKMREEEAEKKDKEEEEESREKEIEEESRGKEIEEKEMTEKLFEEETNEKQQLDDEQRNDFLGDQKINEEERKEKKNKEEEENGEEESESPKQEETEDEKRKQRSKMLAEKRTSVLKSLQGLVTSSKSRKHSQVINQVEKHDGKDRNEAIETESNGEMVQTEELRKNNGEEERVDKRRAPDLSVTDSLLYRLHGDIRISMTLEKPDVNKCLLALDELSSVSVSSRHIQNHSELIDTLRKMRWFRGSEAIMFKASMLYYRFKNIYLIGEPEDKLSPDYIHSLQEARERLEEQHTPQIVAEEENYTHASNIIQHSHSAAEKS</sequence>
<evidence type="ECO:0000256" key="3">
    <source>
        <dbReference type="ARBA" id="ARBA00023054"/>
    </source>
</evidence>
<keyword evidence="4" id="KW-0479">Metal-binding</keyword>
<feature type="region of interest" description="Disordered" evidence="5">
    <location>
        <begin position="876"/>
        <end position="902"/>
    </location>
</feature>
<keyword evidence="4" id="KW-0862">Zinc</keyword>
<feature type="compositionally biased region" description="Basic and acidic residues" evidence="5">
    <location>
        <begin position="1120"/>
        <end position="1319"/>
    </location>
</feature>
<dbReference type="InterPro" id="IPR040436">
    <property type="entry name" value="Disconnected-like"/>
</dbReference>
<dbReference type="InterPro" id="IPR000313">
    <property type="entry name" value="PWWP_dom"/>
</dbReference>
<feature type="compositionally biased region" description="Basic and acidic residues" evidence="5">
    <location>
        <begin position="438"/>
        <end position="450"/>
    </location>
</feature>
<dbReference type="GO" id="GO:0005634">
    <property type="term" value="C:nucleus"/>
    <property type="evidence" value="ECO:0007669"/>
    <property type="project" value="UniProtKB-SubCell"/>
</dbReference>
<evidence type="ECO:0000313" key="8">
    <source>
        <dbReference type="EMBL" id="KAK2824825.1"/>
    </source>
</evidence>
<dbReference type="SUPFAM" id="SSF57997">
    <property type="entry name" value="Tropomyosin"/>
    <property type="match status" value="1"/>
</dbReference>
<dbReference type="PROSITE" id="PS50812">
    <property type="entry name" value="PWWP"/>
    <property type="match status" value="1"/>
</dbReference>
<dbReference type="GO" id="GO:0006355">
    <property type="term" value="P:regulation of DNA-templated transcription"/>
    <property type="evidence" value="ECO:0007669"/>
    <property type="project" value="TreeGrafter"/>
</dbReference>
<dbReference type="InterPro" id="IPR036218">
    <property type="entry name" value="HIVI-bd_sf"/>
</dbReference>
<accession>A0AA88LV80</accession>
<feature type="compositionally biased region" description="Basic and acidic residues" evidence="5">
    <location>
        <begin position="1402"/>
        <end position="1418"/>
    </location>
</feature>
<keyword evidence="4" id="KW-0863">Zinc-finger</keyword>
<feature type="compositionally biased region" description="Low complexity" evidence="5">
    <location>
        <begin position="759"/>
        <end position="770"/>
    </location>
</feature>
<feature type="region of interest" description="Disordered" evidence="5">
    <location>
        <begin position="980"/>
        <end position="1418"/>
    </location>
</feature>